<sequence>MKIKKVEIEGFRAYRFKDDGTFDFTNKDDIPSNFVAIYAPNGFGKSSFYDAVEWAITHNLDRFAGEYNKKNYEQAARSTKEDGVAQKILRNKDVPDNIPTRVTVFTTLPVPFEQSLGTVRSDSRDIRIGENKNKINAYFRKVVLSQDEIDRFLKEAKPQDRYKMFMESFGGDWEKARQELTILLNDNKAILLNLEKNKNELQEQLSQPVDASTFIQFNKIVSELVVEGENLPLVDETTIVNTQHELLEKIITRSHEIKFSLSKKELLRNSISEYILKLPDISLRTNQIIEKKKRLTQINKGLVGANRYKKLQSTLSKLINEQKEISQNLQFIEELDGLFQDFLSLKSNLESTKKKHEELSCNYENEKTLLDNLFQIRNKNDADLSTIDSRCLSIRSTLENSALTYSNISNIQNKLSNIASIYTELEHKLNQYRLKYEKNKSELNKISDLTITAKSLISSDLSLIDFSSDLLKEVNNLSQELNIYVLHDQSIRNTQESLSAQMGVHERLIASGLEYLSLWPTNICPLCHKPHESESSLREQVTNTDVISMLSKENAAKLEVSSKRQSELNDKIESIVQKALEVKMCKLEELSIKINKQGNEIHREEQHQTALLAEKQSIQNQLNELQNTVGRLNKDELVSRLEAELKELEVRKNELIKSNLALAKNINSKRTLITELSGAINLLNTKIHEMTSSSNYLKTKSYSEENSLSSEFLKEHYNDKRQFYVKNINDFDFEIDKITGQLKDLQQAMIADEMWLDIEEIVSEKVAVEDSISKLEAVIQSYSSSLKQHIDLPKYESLAELKDSLNNSLDLETRLYNGLEERNRKFDLLLELLKTAESFVNSIKLQNDINETLSLIEKRKEVDLALTQERNLVIEELRNLIKSFFYEELINSIYKRIDPHPSLKKVVFRPDFDSSDKPGLNIVVSDEKGDMVSPILFFSAAQLNILSLSVFLASALHAKDDNGNVIDVIMIDDPIQSMDSINILSTIDLLRSITVRFNKQIIISTHDENFFGLLQRKIPSEILGAKFLKLEKFGVVVPVDDLNNT</sequence>
<keyword evidence="3" id="KW-0378">Hydrolase</keyword>
<accession>A0A2L1KSP6</accession>
<dbReference type="PANTHER" id="PTHR32114:SF2">
    <property type="entry name" value="ABC TRANSPORTER ABCH.3"/>
    <property type="match status" value="1"/>
</dbReference>
<dbReference type="InterPro" id="IPR038729">
    <property type="entry name" value="Rad50/SbcC_AAA"/>
</dbReference>
<reference evidence="3" key="1">
    <citation type="submission" date="2016-12" db="EMBL/GenBank/DDBJ databases">
        <title>Frequent emergence of pathogenic lineages of Klebsiella pneumoniae via mobilisation of yersiniabactin and colibactin.</title>
        <authorList>
            <person name="Lam M.M.C."/>
            <person name="Wick R.R."/>
            <person name="Wyres K.L."/>
            <person name="Gorrie C."/>
            <person name="Judd L."/>
            <person name="Jenney A."/>
            <person name="Holt K.E."/>
        </authorList>
    </citation>
    <scope>NUCLEOTIDE SEQUENCE</scope>
    <source>
        <strain evidence="3">16870732</strain>
    </source>
</reference>
<dbReference type="InterPro" id="IPR027417">
    <property type="entry name" value="P-loop_NTPase"/>
</dbReference>
<dbReference type="GO" id="GO:0004527">
    <property type="term" value="F:exonuclease activity"/>
    <property type="evidence" value="ECO:0007669"/>
    <property type="project" value="UniProtKB-KW"/>
</dbReference>
<dbReference type="EMBL" id="KY454637">
    <property type="protein sequence ID" value="AVE25522.1"/>
    <property type="molecule type" value="Genomic_DNA"/>
</dbReference>
<dbReference type="Gene3D" id="3.40.50.300">
    <property type="entry name" value="P-loop containing nucleotide triphosphate hydrolases"/>
    <property type="match status" value="2"/>
</dbReference>
<proteinExistence type="predicted"/>
<keyword evidence="3" id="KW-0269">Exonuclease</keyword>
<dbReference type="Pfam" id="PF13476">
    <property type="entry name" value="AAA_23"/>
    <property type="match status" value="1"/>
</dbReference>
<keyword evidence="3" id="KW-0540">Nuclease</keyword>
<feature type="coiled-coil region" evidence="1">
    <location>
        <begin position="587"/>
        <end position="665"/>
    </location>
</feature>
<evidence type="ECO:0000259" key="2">
    <source>
        <dbReference type="Pfam" id="PF13476"/>
    </source>
</evidence>
<dbReference type="AlphaFoldDB" id="A0A2L1KSP6"/>
<dbReference type="SUPFAM" id="SSF52540">
    <property type="entry name" value="P-loop containing nucleoside triphosphate hydrolases"/>
    <property type="match status" value="1"/>
</dbReference>
<feature type="coiled-coil region" evidence="1">
    <location>
        <begin position="308"/>
        <end position="369"/>
    </location>
</feature>
<feature type="domain" description="Rad50/SbcC-type AAA" evidence="2">
    <location>
        <begin position="5"/>
        <end position="206"/>
    </location>
</feature>
<gene>
    <name evidence="3" type="primary">sbcC</name>
    <name evidence="3" type="ORF">ICEKp13_0035</name>
</gene>
<organism evidence="3">
    <name type="scientific">Klebsiella pneumoniae</name>
    <dbReference type="NCBI Taxonomy" id="573"/>
    <lineage>
        <taxon>Bacteria</taxon>
        <taxon>Pseudomonadati</taxon>
        <taxon>Pseudomonadota</taxon>
        <taxon>Gammaproteobacteria</taxon>
        <taxon>Enterobacterales</taxon>
        <taxon>Enterobacteriaceae</taxon>
        <taxon>Klebsiella/Raoultella group</taxon>
        <taxon>Klebsiella</taxon>
        <taxon>Klebsiella pneumoniae complex</taxon>
    </lineage>
</organism>
<name>A0A2L1KSP6_KLEPN</name>
<protein>
    <submittedName>
        <fullName evidence="3">Exonuclease SbcC</fullName>
    </submittedName>
</protein>
<evidence type="ECO:0000256" key="1">
    <source>
        <dbReference type="SAM" id="Coils"/>
    </source>
</evidence>
<keyword evidence="1" id="KW-0175">Coiled coil</keyword>
<dbReference type="GO" id="GO:0006302">
    <property type="term" value="P:double-strand break repair"/>
    <property type="evidence" value="ECO:0007669"/>
    <property type="project" value="InterPro"/>
</dbReference>
<evidence type="ECO:0000313" key="3">
    <source>
        <dbReference type="EMBL" id="AVE25522.1"/>
    </source>
</evidence>
<dbReference type="GO" id="GO:0016887">
    <property type="term" value="F:ATP hydrolysis activity"/>
    <property type="evidence" value="ECO:0007669"/>
    <property type="project" value="InterPro"/>
</dbReference>
<dbReference type="PANTHER" id="PTHR32114">
    <property type="entry name" value="ABC TRANSPORTER ABCH.3"/>
    <property type="match status" value="1"/>
</dbReference>
<dbReference type="RefSeq" id="WP_132343595.1">
    <property type="nucleotide sequence ID" value="NZ_JAIGYS010000001.1"/>
</dbReference>